<dbReference type="InterPro" id="IPR029047">
    <property type="entry name" value="HSP70_peptide-bd_sf"/>
</dbReference>
<dbReference type="EMBL" id="JAODUO010000211">
    <property type="protein sequence ID" value="KAK2186137.1"/>
    <property type="molecule type" value="Genomic_DNA"/>
</dbReference>
<evidence type="ECO:0000256" key="1">
    <source>
        <dbReference type="ARBA" id="ARBA00007381"/>
    </source>
</evidence>
<protein>
    <recommendedName>
        <fullName evidence="6">Heat shock 70 kDa protein 14</fullName>
    </recommendedName>
</protein>
<evidence type="ECO:0008006" key="6">
    <source>
        <dbReference type="Google" id="ProtNLM"/>
    </source>
</evidence>
<dbReference type="InterPro" id="IPR013126">
    <property type="entry name" value="Hsp_70_fam"/>
</dbReference>
<dbReference type="SUPFAM" id="SSF100920">
    <property type="entry name" value="Heat shock protein 70kD (HSP70), peptide-binding domain"/>
    <property type="match status" value="1"/>
</dbReference>
<keyword evidence="3" id="KW-0067">ATP-binding</keyword>
<organism evidence="4 5">
    <name type="scientific">Ridgeia piscesae</name>
    <name type="common">Tubeworm</name>
    <dbReference type="NCBI Taxonomy" id="27915"/>
    <lineage>
        <taxon>Eukaryota</taxon>
        <taxon>Metazoa</taxon>
        <taxon>Spiralia</taxon>
        <taxon>Lophotrochozoa</taxon>
        <taxon>Annelida</taxon>
        <taxon>Polychaeta</taxon>
        <taxon>Sedentaria</taxon>
        <taxon>Canalipalpata</taxon>
        <taxon>Sabellida</taxon>
        <taxon>Siboglinidae</taxon>
        <taxon>Ridgeia</taxon>
    </lineage>
</organism>
<evidence type="ECO:0000256" key="2">
    <source>
        <dbReference type="ARBA" id="ARBA00022741"/>
    </source>
</evidence>
<accession>A0AAD9UE65</accession>
<dbReference type="Pfam" id="PF00012">
    <property type="entry name" value="HSP70"/>
    <property type="match status" value="1"/>
</dbReference>
<dbReference type="PANTHER" id="PTHR19375">
    <property type="entry name" value="HEAT SHOCK PROTEIN 70KDA"/>
    <property type="match status" value="1"/>
</dbReference>
<comment type="caution">
    <text evidence="4">The sequence shown here is derived from an EMBL/GenBank/DDBJ whole genome shotgun (WGS) entry which is preliminary data.</text>
</comment>
<dbReference type="GO" id="GO:0005524">
    <property type="term" value="F:ATP binding"/>
    <property type="evidence" value="ECO:0007669"/>
    <property type="project" value="UniProtKB-KW"/>
</dbReference>
<dbReference type="PRINTS" id="PR00301">
    <property type="entry name" value="HEATSHOCK70"/>
</dbReference>
<dbReference type="Gene3D" id="3.30.30.30">
    <property type="match status" value="1"/>
</dbReference>
<proteinExistence type="inferred from homology"/>
<dbReference type="InterPro" id="IPR018181">
    <property type="entry name" value="Heat_shock_70_CS"/>
</dbReference>
<reference evidence="4" key="1">
    <citation type="journal article" date="2023" name="Mol. Biol. Evol.">
        <title>Third-Generation Sequencing Reveals the Adaptive Role of the Epigenome in Three Deep-Sea Polychaetes.</title>
        <authorList>
            <person name="Perez M."/>
            <person name="Aroh O."/>
            <person name="Sun Y."/>
            <person name="Lan Y."/>
            <person name="Juniper S.K."/>
            <person name="Young C.R."/>
            <person name="Angers B."/>
            <person name="Qian P.Y."/>
        </authorList>
    </citation>
    <scope>NUCLEOTIDE SEQUENCE</scope>
    <source>
        <strain evidence="4">R07B-5</strain>
    </source>
</reference>
<dbReference type="SUPFAM" id="SSF53067">
    <property type="entry name" value="Actin-like ATPase domain"/>
    <property type="match status" value="2"/>
</dbReference>
<keyword evidence="5" id="KW-1185">Reference proteome</keyword>
<comment type="similarity">
    <text evidence="1">Belongs to the heat shock protein 70 family.</text>
</comment>
<evidence type="ECO:0000313" key="4">
    <source>
        <dbReference type="EMBL" id="KAK2186137.1"/>
    </source>
</evidence>
<dbReference type="InterPro" id="IPR043129">
    <property type="entry name" value="ATPase_NBD"/>
</dbReference>
<dbReference type="PROSITE" id="PS01036">
    <property type="entry name" value="HSP70_3"/>
    <property type="match status" value="1"/>
</dbReference>
<dbReference type="AlphaFoldDB" id="A0AAD9UE65"/>
<dbReference type="GO" id="GO:0140662">
    <property type="term" value="F:ATP-dependent protein folding chaperone"/>
    <property type="evidence" value="ECO:0007669"/>
    <property type="project" value="InterPro"/>
</dbReference>
<name>A0AAD9UE65_RIDPI</name>
<keyword evidence="2" id="KW-0547">Nucleotide-binding</keyword>
<dbReference type="FunFam" id="3.90.640.10:FF:000010">
    <property type="entry name" value="heat shock 70 kDa protein 14"/>
    <property type="match status" value="1"/>
</dbReference>
<dbReference type="Proteomes" id="UP001209878">
    <property type="component" value="Unassembled WGS sequence"/>
</dbReference>
<evidence type="ECO:0000313" key="5">
    <source>
        <dbReference type="Proteomes" id="UP001209878"/>
    </source>
</evidence>
<evidence type="ECO:0000256" key="3">
    <source>
        <dbReference type="ARBA" id="ARBA00022840"/>
    </source>
</evidence>
<sequence length="466" mass="51011">MVAFTDHDKVAGLAAKQGIIRNSANTVRHVKDVIGRPWSDLVKYAKESPVRMLEKGGEVVYQVEYKERLTTFTPIEIAAFIYRKMMETAESHGGAAESHDAVITIPTYFNEEKRRIIRRGAQAGGFNVLRMISEPVAAVLAYDIGQKDTDEACNVLVYKLGGTSLELTVIAVCGGMYRIVSTYCDATMGGGVIDHILAEHFAAEFQRRWKSDCRANKRSLAKLHNGAEMCKHILSTRETAQVSVDSLFDGIDFQTTIARGRFQSMCSSFLQQCLEPLEDVLKQAGLTKDDIQKVLLCGGCTKVPSLQQQLAEYFSGAELLSSIAPDEVIAVGAAKQASILSGLDQAELDQCATFTDVACLTSDILIETSRTDGSRYMPVLTHHTPVPVRCQKTFTLAPEQTQFCLHLLQSSVAQPDPQTLAKIVMKDLPPEAEIKAVFHVKSDGSLHVTCTEPISDTMQAVTVDAS</sequence>
<dbReference type="Gene3D" id="3.30.420.40">
    <property type="match status" value="2"/>
</dbReference>
<dbReference type="Gene3D" id="2.60.34.10">
    <property type="entry name" value="Substrate Binding Domain Of DNAk, Chain A, domain 1"/>
    <property type="match status" value="1"/>
</dbReference>
<dbReference type="Gene3D" id="3.90.640.10">
    <property type="entry name" value="Actin, Chain A, domain 4"/>
    <property type="match status" value="1"/>
</dbReference>
<gene>
    <name evidence="4" type="ORF">NP493_212g01001</name>
</gene>